<dbReference type="AlphaFoldDB" id="K1VQP5"/>
<name>K1VQP5_TRIAC</name>
<dbReference type="Proteomes" id="UP000006757">
    <property type="component" value="Unassembled WGS sequence"/>
</dbReference>
<dbReference type="InParanoid" id="K1VQP5"/>
<accession>K1VQP5</accession>
<keyword evidence="2" id="KW-1185">Reference proteome</keyword>
<dbReference type="HOGENOM" id="CLU_2851322_0_0_1"/>
<dbReference type="EMBL" id="AMBO01000272">
    <property type="protein sequence ID" value="EKD02956.1"/>
    <property type="molecule type" value="Genomic_DNA"/>
</dbReference>
<comment type="caution">
    <text evidence="1">The sequence shown here is derived from an EMBL/GenBank/DDBJ whole genome shotgun (WGS) entry which is preliminary data.</text>
</comment>
<organism evidence="1 2">
    <name type="scientific">Trichosporon asahii var. asahii (strain CBS 8904)</name>
    <name type="common">Yeast</name>
    <dbReference type="NCBI Taxonomy" id="1220162"/>
    <lineage>
        <taxon>Eukaryota</taxon>
        <taxon>Fungi</taxon>
        <taxon>Dikarya</taxon>
        <taxon>Basidiomycota</taxon>
        <taxon>Agaricomycotina</taxon>
        <taxon>Tremellomycetes</taxon>
        <taxon>Trichosporonales</taxon>
        <taxon>Trichosporonaceae</taxon>
        <taxon>Trichosporon</taxon>
    </lineage>
</organism>
<evidence type="ECO:0000313" key="2">
    <source>
        <dbReference type="Proteomes" id="UP000006757"/>
    </source>
</evidence>
<gene>
    <name evidence="1" type="ORF">A1Q2_02737</name>
</gene>
<proteinExistence type="predicted"/>
<reference evidence="1 2" key="1">
    <citation type="journal article" date="2012" name="Eukaryot. Cell">
        <title>Genome sequence of the Trichosporon asahii environmental strain CBS 8904.</title>
        <authorList>
            <person name="Yang R.Y."/>
            <person name="Li H.T."/>
            <person name="Zhu H."/>
            <person name="Zhou G.P."/>
            <person name="Wang M."/>
            <person name="Wang L."/>
        </authorList>
    </citation>
    <scope>NUCLEOTIDE SEQUENCE [LARGE SCALE GENOMIC DNA]</scope>
    <source>
        <strain evidence="1 2">CBS 8904</strain>
    </source>
</reference>
<evidence type="ECO:0000313" key="1">
    <source>
        <dbReference type="EMBL" id="EKD02956.1"/>
    </source>
</evidence>
<sequence length="65" mass="7185">MPPLQKAYRYFTNPDLLGGDIDLRLVPLEPAHFAQTDTSLNKLLWAVFPVNAWGAEELADTSGAQ</sequence>
<protein>
    <submittedName>
        <fullName evidence="1">Uncharacterized protein</fullName>
    </submittedName>
</protein>